<name>A0ABW3JGE6_9FLAO</name>
<evidence type="ECO:0000313" key="3">
    <source>
        <dbReference type="Proteomes" id="UP001597061"/>
    </source>
</evidence>
<gene>
    <name evidence="2" type="ORF">ACFQ1R_05620</name>
</gene>
<dbReference type="EC" id="2.4.-.-" evidence="2"/>
<reference evidence="3" key="1">
    <citation type="journal article" date="2019" name="Int. J. Syst. Evol. Microbiol.">
        <title>The Global Catalogue of Microorganisms (GCM) 10K type strain sequencing project: providing services to taxonomists for standard genome sequencing and annotation.</title>
        <authorList>
            <consortium name="The Broad Institute Genomics Platform"/>
            <consortium name="The Broad Institute Genome Sequencing Center for Infectious Disease"/>
            <person name="Wu L."/>
            <person name="Ma J."/>
        </authorList>
    </citation>
    <scope>NUCLEOTIDE SEQUENCE [LARGE SCALE GENOMIC DNA]</scope>
    <source>
        <strain evidence="3">CCUG 62414</strain>
    </source>
</reference>
<protein>
    <submittedName>
        <fullName evidence="2">Glycosyltransferase</fullName>
        <ecNumber evidence="2">2.4.-.-</ecNumber>
    </submittedName>
</protein>
<dbReference type="Pfam" id="PF00534">
    <property type="entry name" value="Glycos_transf_1"/>
    <property type="match status" value="1"/>
</dbReference>
<keyword evidence="3" id="KW-1185">Reference proteome</keyword>
<dbReference type="EMBL" id="JBHTJI010000001">
    <property type="protein sequence ID" value="MFD0989565.1"/>
    <property type="molecule type" value="Genomic_DNA"/>
</dbReference>
<feature type="domain" description="Glycosyl transferase family 1" evidence="1">
    <location>
        <begin position="222"/>
        <end position="373"/>
    </location>
</feature>
<dbReference type="GO" id="GO:0016757">
    <property type="term" value="F:glycosyltransferase activity"/>
    <property type="evidence" value="ECO:0007669"/>
    <property type="project" value="UniProtKB-KW"/>
</dbReference>
<accession>A0ABW3JGE6</accession>
<keyword evidence="2" id="KW-0328">Glycosyltransferase</keyword>
<evidence type="ECO:0000313" key="2">
    <source>
        <dbReference type="EMBL" id="MFD0989565.1"/>
    </source>
</evidence>
<proteinExistence type="predicted"/>
<keyword evidence="2" id="KW-0808">Transferase</keyword>
<dbReference type="Proteomes" id="UP001597061">
    <property type="component" value="Unassembled WGS sequence"/>
</dbReference>
<dbReference type="SUPFAM" id="SSF53756">
    <property type="entry name" value="UDP-Glycosyltransferase/glycogen phosphorylase"/>
    <property type="match status" value="1"/>
</dbReference>
<sequence length="400" mass="46454">MRFVHFTTDIKGGAGIAAFRLHQTMLDYGLNSVLYNKYTSIEGLKCYKVNEAITKKRGNKLFVFFNNKLNGIIVRIYNNRNFFYHSGIKTNYRLDCLINSDDIVLMHWVSDFLDYKSFFENVDENLKIFFFVHDFNIISGRLHTLYDKMKNSNKLISFIESLISKKKIFYLSKLKNYKIIANSNFTFKTLKSSNCFENEKLCKIYLGLPITESVLISTMDAKKVLGFNENDFLILMSANDIDVELKGYDRFLKLFKMFQNYPDIKFVTLGKIKNLEILKNTNFSNFITWDFIEKSRIFSAANVVISTSYEETFGQTVIEAYANSTPVIVYNGYSALPEIVQHNKTGFIATNTDDVFNFILKLKGNLDLQKRMGDLAKDTYLNKFTSDIQLQEFLKLLNNS</sequence>
<dbReference type="RefSeq" id="WP_379925143.1">
    <property type="nucleotide sequence ID" value="NZ_JBHTJI010000001.1"/>
</dbReference>
<evidence type="ECO:0000259" key="1">
    <source>
        <dbReference type="Pfam" id="PF00534"/>
    </source>
</evidence>
<dbReference type="Gene3D" id="3.40.50.2000">
    <property type="entry name" value="Glycogen Phosphorylase B"/>
    <property type="match status" value="1"/>
</dbReference>
<comment type="caution">
    <text evidence="2">The sequence shown here is derived from an EMBL/GenBank/DDBJ whole genome shotgun (WGS) entry which is preliminary data.</text>
</comment>
<organism evidence="2 3">
    <name type="scientific">Mariniflexile jejuense</name>
    <dbReference type="NCBI Taxonomy" id="1173582"/>
    <lineage>
        <taxon>Bacteria</taxon>
        <taxon>Pseudomonadati</taxon>
        <taxon>Bacteroidota</taxon>
        <taxon>Flavobacteriia</taxon>
        <taxon>Flavobacteriales</taxon>
        <taxon>Flavobacteriaceae</taxon>
        <taxon>Mariniflexile</taxon>
    </lineage>
</organism>
<dbReference type="PANTHER" id="PTHR12526">
    <property type="entry name" value="GLYCOSYLTRANSFERASE"/>
    <property type="match status" value="1"/>
</dbReference>
<dbReference type="InterPro" id="IPR001296">
    <property type="entry name" value="Glyco_trans_1"/>
</dbReference>